<organism evidence="1">
    <name type="scientific">Bifidobacterium breve</name>
    <dbReference type="NCBI Taxonomy" id="1685"/>
    <lineage>
        <taxon>Bacteria</taxon>
        <taxon>Bacillati</taxon>
        <taxon>Actinomycetota</taxon>
        <taxon>Actinomycetes</taxon>
        <taxon>Bifidobacteriales</taxon>
        <taxon>Bifidobacteriaceae</taxon>
        <taxon>Bifidobacterium</taxon>
    </lineage>
</organism>
<name>A0A0A0V162_BIFBR</name>
<evidence type="ECO:0000313" key="1">
    <source>
        <dbReference type="EMBL" id="AIW55117.1"/>
    </source>
</evidence>
<dbReference type="EMBL" id="KM406416">
    <property type="protein sequence ID" value="AIW55117.1"/>
    <property type="molecule type" value="Genomic_DNA"/>
</dbReference>
<dbReference type="RefSeq" id="WP_052791083.1">
    <property type="nucleotide sequence ID" value="NZ_JASPDM010000027.1"/>
</dbReference>
<keyword evidence="1" id="KW-0614">Plasmid</keyword>
<reference evidence="1" key="1">
    <citation type="journal article" date="2015" name="Appl. Environ. Microbiol.">
        <title>Discovery of a conjugative megaplasmid in Bifidobacterium breve.</title>
        <authorList>
            <person name="Bottacini F."/>
            <person name="O'Connell Motherway M."/>
            <person name="Casey E."/>
            <person name="McDonnell B."/>
            <person name="Mahony J."/>
            <person name="Ventura M."/>
            <person name="van Sinderen D."/>
        </authorList>
    </citation>
    <scope>NUCLEOTIDE SEQUENCE</scope>
    <source>
        <strain evidence="1">JCM 7017</strain>
        <plasmid evidence="1">megaplasmid pMP7017</plasmid>
    </source>
</reference>
<protein>
    <submittedName>
        <fullName evidence="1">Uncharacterized protein</fullName>
    </submittedName>
</protein>
<dbReference type="AlphaFoldDB" id="A0A0A0V162"/>
<proteinExistence type="predicted"/>
<geneLocation type="plasmid" evidence="1">
    <name>megaplasmid pMP7017</name>
</geneLocation>
<sequence>MKNELLELTLEPISDIDSPESFSTLYVTAEAYPFFLPMRNQPGVEHKLSGRVPRVLSLLFTTAVNIKTKDYDPKTRTLTIGRDFRQAANRAKLLTGGSGYEDLIRTILEYRDLTFTNKYGKEIHPIKSTTIKTGERWSNKTIVFTAEYEKMMKRNPKTLPLSALPKLRGRSVAAEILVLAALYTPEEQRLAISRDDLPVILQSTGTTSQSPAKLIDTLEVLNFSQESWNFSLTENYIVICPFRTDVEVIGTMQLVRQLD</sequence>
<accession>A0A0A0V162</accession>
<gene>
    <name evidence="1" type="ORF">B7017_p0064</name>
</gene>